<feature type="domain" description="BD-FAE-like" evidence="2">
    <location>
        <begin position="30"/>
        <end position="202"/>
    </location>
</feature>
<reference evidence="3 4" key="1">
    <citation type="submission" date="2017-07" db="EMBL/GenBank/DDBJ databases">
        <title>The complete genome sequence of Bacillus mesonae strain H20-5, an efficient strain improving plant abiotic stress resistance.</title>
        <authorList>
            <person name="Kim S.Y."/>
            <person name="Song H."/>
            <person name="Sang M.K."/>
            <person name="Weon H.-Y."/>
            <person name="Song J."/>
        </authorList>
    </citation>
    <scope>NUCLEOTIDE SEQUENCE [LARGE SCALE GENOMIC DNA]</scope>
    <source>
        <strain evidence="3 4">H20-5</strain>
    </source>
</reference>
<dbReference type="SUPFAM" id="SSF53474">
    <property type="entry name" value="alpha/beta-Hydrolases"/>
    <property type="match status" value="1"/>
</dbReference>
<evidence type="ECO:0000313" key="3">
    <source>
        <dbReference type="EMBL" id="AZU64798.1"/>
    </source>
</evidence>
<sequence>MAGLYFYQPAKGKEFREMDVTYGEEPRQKLDVYAPNDGGSKLHPVIVYVHGGGWMRGDKSNVGDKPAFFTNKGYVFVSVNYRLSPKATYDEMANDVSTAVKWVYEHAEQYHIDTSKINLMGHSAGGHLVTLIGTNPKYLMQAGLSLGMVNSVVNLDGPINLVEYIPKNERYKKVFGHDRQVWAEASPVSYASGQHLPPTMLIGPKRKATASFVKLANISGNKTRTFETHTLTHREITKLLGAASEGSPVASLKEAQNMTIAVEKFLNTYNIEN</sequence>
<keyword evidence="4" id="KW-1185">Reference proteome</keyword>
<evidence type="ECO:0000313" key="4">
    <source>
        <dbReference type="Proteomes" id="UP000282892"/>
    </source>
</evidence>
<dbReference type="Gene3D" id="3.40.50.1820">
    <property type="entry name" value="alpha/beta hydrolase"/>
    <property type="match status" value="1"/>
</dbReference>
<dbReference type="EMBL" id="CP022572">
    <property type="protein sequence ID" value="AZU64798.1"/>
    <property type="molecule type" value="Genomic_DNA"/>
</dbReference>
<keyword evidence="1" id="KW-0378">Hydrolase</keyword>
<evidence type="ECO:0000259" key="2">
    <source>
        <dbReference type="Pfam" id="PF20434"/>
    </source>
</evidence>
<proteinExistence type="predicted"/>
<dbReference type="Proteomes" id="UP000282892">
    <property type="component" value="Chromosome"/>
</dbReference>
<accession>A0A3Q9R0A3</accession>
<dbReference type="OrthoDB" id="9815425at2"/>
<gene>
    <name evidence="3" type="ORF">CHR53_01245</name>
</gene>
<dbReference type="GO" id="GO:0016787">
    <property type="term" value="F:hydrolase activity"/>
    <property type="evidence" value="ECO:0007669"/>
    <property type="project" value="UniProtKB-KW"/>
</dbReference>
<name>A0A3Q9R0A3_9BACI</name>
<dbReference type="PANTHER" id="PTHR48081">
    <property type="entry name" value="AB HYDROLASE SUPERFAMILY PROTEIN C4A8.06C"/>
    <property type="match status" value="1"/>
</dbReference>
<dbReference type="Pfam" id="PF20434">
    <property type="entry name" value="BD-FAE"/>
    <property type="match status" value="1"/>
</dbReference>
<dbReference type="InterPro" id="IPR029058">
    <property type="entry name" value="AB_hydrolase_fold"/>
</dbReference>
<dbReference type="InterPro" id="IPR049492">
    <property type="entry name" value="BD-FAE-like_dom"/>
</dbReference>
<dbReference type="KEGG" id="nmk:CHR53_01245"/>
<organism evidence="3 4">
    <name type="scientific">Neobacillus mesonae</name>
    <dbReference type="NCBI Taxonomy" id="1193713"/>
    <lineage>
        <taxon>Bacteria</taxon>
        <taxon>Bacillati</taxon>
        <taxon>Bacillota</taxon>
        <taxon>Bacilli</taxon>
        <taxon>Bacillales</taxon>
        <taxon>Bacillaceae</taxon>
        <taxon>Neobacillus</taxon>
    </lineage>
</organism>
<dbReference type="STRING" id="1193713.GCA_001636315_02804"/>
<dbReference type="InterPro" id="IPR050300">
    <property type="entry name" value="GDXG_lipolytic_enzyme"/>
</dbReference>
<protein>
    <recommendedName>
        <fullName evidence="2">BD-FAE-like domain-containing protein</fullName>
    </recommendedName>
</protein>
<dbReference type="AlphaFoldDB" id="A0A3Q9R0A3"/>
<evidence type="ECO:0000256" key="1">
    <source>
        <dbReference type="ARBA" id="ARBA00022801"/>
    </source>
</evidence>
<dbReference type="PANTHER" id="PTHR48081:SF33">
    <property type="entry name" value="KYNURENINE FORMAMIDASE"/>
    <property type="match status" value="1"/>
</dbReference>